<dbReference type="InterPro" id="IPR013780">
    <property type="entry name" value="Glyco_hydro_b"/>
</dbReference>
<dbReference type="SMR" id="G4YIL4"/>
<evidence type="ECO:0000256" key="1">
    <source>
        <dbReference type="SAM" id="SignalP"/>
    </source>
</evidence>
<dbReference type="InParanoid" id="G4YIL4"/>
<feature type="signal peptide" evidence="1">
    <location>
        <begin position="1"/>
        <end position="25"/>
    </location>
</feature>
<dbReference type="InterPro" id="IPR039743">
    <property type="entry name" value="6GAL/EXGAL"/>
</dbReference>
<dbReference type="EMBL" id="JH159151">
    <property type="protein sequence ID" value="EGZ28138.1"/>
    <property type="molecule type" value="Genomic_DNA"/>
</dbReference>
<dbReference type="Proteomes" id="UP000002640">
    <property type="component" value="Unassembled WGS sequence"/>
</dbReference>
<evidence type="ECO:0000313" key="4">
    <source>
        <dbReference type="Proteomes" id="UP000002640"/>
    </source>
</evidence>
<dbReference type="PANTHER" id="PTHR42767">
    <property type="entry name" value="ENDO-BETA-1,6-GALACTANASE"/>
    <property type="match status" value="1"/>
</dbReference>
<dbReference type="SUPFAM" id="SSF51445">
    <property type="entry name" value="(Trans)glycosidases"/>
    <property type="match status" value="1"/>
</dbReference>
<proteinExistence type="predicted"/>
<keyword evidence="1" id="KW-0732">Signal</keyword>
<dbReference type="AlphaFoldDB" id="G4YIL4"/>
<dbReference type="RefSeq" id="XP_009515413.1">
    <property type="nucleotide sequence ID" value="XM_009517118.1"/>
</dbReference>
<dbReference type="GO" id="GO:0004553">
    <property type="term" value="F:hydrolase activity, hydrolyzing O-glycosyl compounds"/>
    <property type="evidence" value="ECO:0007669"/>
    <property type="project" value="InterPro"/>
</dbReference>
<dbReference type="InterPro" id="IPR017853">
    <property type="entry name" value="GH"/>
</dbReference>
<protein>
    <recommendedName>
        <fullName evidence="2">Endo-beta-1,6-galactanase-like domain-containing protein</fullName>
    </recommendedName>
</protein>
<dbReference type="InterPro" id="IPR039514">
    <property type="entry name" value="6GAL-like"/>
</dbReference>
<keyword evidence="4" id="KW-1185">Reference proteome</keyword>
<dbReference type="Gene3D" id="3.20.20.80">
    <property type="entry name" value="Glycosidases"/>
    <property type="match status" value="1"/>
</dbReference>
<gene>
    <name evidence="3" type="ORF">PHYSODRAFT_293746</name>
</gene>
<dbReference type="OMA" id="RHIHAGM"/>
<dbReference type="PANTHER" id="PTHR42767:SF1">
    <property type="entry name" value="ENDO-BETA-1,6-GALACTANASE-LIKE DOMAIN-CONTAINING PROTEIN"/>
    <property type="match status" value="1"/>
</dbReference>
<feature type="domain" description="Endo-beta-1,6-galactanase-like" evidence="2">
    <location>
        <begin position="38"/>
        <end position="226"/>
    </location>
</feature>
<dbReference type="KEGG" id="psoj:PHYSODRAFT_293746"/>
<evidence type="ECO:0000313" key="3">
    <source>
        <dbReference type="EMBL" id="EGZ28138.1"/>
    </source>
</evidence>
<feature type="chain" id="PRO_5003471557" description="Endo-beta-1,6-galactanase-like domain-containing protein" evidence="1">
    <location>
        <begin position="26"/>
        <end position="510"/>
    </location>
</feature>
<evidence type="ECO:0000259" key="2">
    <source>
        <dbReference type="Pfam" id="PF14587"/>
    </source>
</evidence>
<accession>G4YIL4</accession>
<reference evidence="3 4" key="1">
    <citation type="journal article" date="2006" name="Science">
        <title>Phytophthora genome sequences uncover evolutionary origins and mechanisms of pathogenesis.</title>
        <authorList>
            <person name="Tyler B.M."/>
            <person name="Tripathy S."/>
            <person name="Zhang X."/>
            <person name="Dehal P."/>
            <person name="Jiang R.H."/>
            <person name="Aerts A."/>
            <person name="Arredondo F.D."/>
            <person name="Baxter L."/>
            <person name="Bensasson D."/>
            <person name="Beynon J.L."/>
            <person name="Chapman J."/>
            <person name="Damasceno C.M."/>
            <person name="Dorrance A.E."/>
            <person name="Dou D."/>
            <person name="Dickerman A.W."/>
            <person name="Dubchak I.L."/>
            <person name="Garbelotto M."/>
            <person name="Gijzen M."/>
            <person name="Gordon S.G."/>
            <person name="Govers F."/>
            <person name="Grunwald N.J."/>
            <person name="Huang W."/>
            <person name="Ivors K.L."/>
            <person name="Jones R.W."/>
            <person name="Kamoun S."/>
            <person name="Krampis K."/>
            <person name="Lamour K.H."/>
            <person name="Lee M.K."/>
            <person name="McDonald W.H."/>
            <person name="Medina M."/>
            <person name="Meijer H.J."/>
            <person name="Nordberg E.K."/>
            <person name="Maclean D.J."/>
            <person name="Ospina-Giraldo M.D."/>
            <person name="Morris P.F."/>
            <person name="Phuntumart V."/>
            <person name="Putnam N.H."/>
            <person name="Rash S."/>
            <person name="Rose J.K."/>
            <person name="Sakihama Y."/>
            <person name="Salamov A.A."/>
            <person name="Savidor A."/>
            <person name="Scheuring C.F."/>
            <person name="Smith B.M."/>
            <person name="Sobral B.W."/>
            <person name="Terry A."/>
            <person name="Torto-Alalibo T.A."/>
            <person name="Win J."/>
            <person name="Xu Z."/>
            <person name="Zhang H."/>
            <person name="Grigoriev I.V."/>
            <person name="Rokhsar D.S."/>
            <person name="Boore J.L."/>
        </authorList>
    </citation>
    <scope>NUCLEOTIDE SEQUENCE [LARGE SCALE GENOMIC DNA]</scope>
    <source>
        <strain evidence="3 4">P6497</strain>
    </source>
</reference>
<organism evidence="3 4">
    <name type="scientific">Phytophthora sojae (strain P6497)</name>
    <name type="common">Soybean stem and root rot agent</name>
    <name type="synonym">Phytophthora megasperma f. sp. glycines</name>
    <dbReference type="NCBI Taxonomy" id="1094619"/>
    <lineage>
        <taxon>Eukaryota</taxon>
        <taxon>Sar</taxon>
        <taxon>Stramenopiles</taxon>
        <taxon>Oomycota</taxon>
        <taxon>Peronosporomycetes</taxon>
        <taxon>Peronosporales</taxon>
        <taxon>Peronosporaceae</taxon>
        <taxon>Phytophthora</taxon>
    </lineage>
</organism>
<dbReference type="Gene3D" id="2.60.40.1180">
    <property type="entry name" value="Golgi alpha-mannosidase II"/>
    <property type="match status" value="1"/>
</dbReference>
<sequence>MPSCGSFAKLGWVALLAFQPSSVTSYKISVTTTTLVESWEGWGTSLSWWANVFGDRKDIADVLFTNMTSVSIDGAAANIPALDFNIARYNIGGSGNNVIDDSGTEIAMKVSEKMPAFKAIESFWLNWASTDISSSSWNWDADAKQRAMLGLASKRGANIFEAYSNSPPWWMTSNHATAGGDDGAADNLQTEYFEKFALYLATVVSKAKKDWGIEFNYVAPFNEANSKAWSFRNHRKHLNKLDLQSVVIAGAEEKNPDDSLFILTDMVPKELPGVDVMGKVNSHCSDGVVPYTGDNRDKLQGMASSVRKTMKIWDSMYADEDATGLTLAETIARDINEMGASAFVYRQALDSGAVGLIQSNPGDKWIGTANPKYYVMAHYSRHIHAGMTILKFDDPNTLIPGSSSYALDKYPNFVVAYDKATKVLVIVASNSGDAQAITFDLSALAYVAGPINIWTTETNSTTRATYKTSSLDIMFGRSARFTADLPAQSITTLEIVGAELSGTVSFWELL</sequence>
<name>G4YIL4_PHYSP</name>
<dbReference type="GeneID" id="20641024"/>
<dbReference type="Pfam" id="PF14587">
    <property type="entry name" value="Glyco_hydr_30_2"/>
    <property type="match status" value="1"/>
</dbReference>